<name>A0A9Q3FK78_9BASI</name>
<dbReference type="Pfam" id="PF20515">
    <property type="entry name" value="2OG-FeII_Oxy_6"/>
    <property type="match status" value="2"/>
</dbReference>
<sequence>MVQSLLYHAIPFKKFWENVMFESISLVSYDVIAPKTYVAPTSNSTNPLGLQGGAVEYLASCLSKSKQLAKQLSIEGGGADNETSTMLHKNLQDLMDTDIHLMIAYNMRVKNLVEPVWLCSNGYICNSLNKSFFSSDSFSFTVHLTFEFALCLVLDFGDAWVAKRGLGSSDGVTLTVPRSSQCHMGSNREVKGCLPNKAPWALGTILDSKALGLNGRKEYLISCLLQHKVIPHPLRNSGTCQKTNEGKSPKRIRLLIALVELRPFTTKSEVEFNQWDELSQFLFRERRFTNPIATNGALLGEFIFAIGWRKCSTKNEQFGQSLGYVEDNLLRKIQNCYKSLGVPSFDQVNCEADIPTNPGAFEFASTLTFTMNGFKNSPHLDKDALGWWFQAHKQTGQIQRDVSKRCTGGKLIFPNEHFWIDLSKFHGLIQVVWASSTFFHYTDPAQDNESMTPVGMSGQCSSRLARRMWRKSHSYYEIGERVGCQIRDGNTISSHLEE</sequence>
<organism evidence="2 3">
    <name type="scientific">Austropuccinia psidii MF-1</name>
    <dbReference type="NCBI Taxonomy" id="1389203"/>
    <lineage>
        <taxon>Eukaryota</taxon>
        <taxon>Fungi</taxon>
        <taxon>Dikarya</taxon>
        <taxon>Basidiomycota</taxon>
        <taxon>Pucciniomycotina</taxon>
        <taxon>Pucciniomycetes</taxon>
        <taxon>Pucciniales</taxon>
        <taxon>Sphaerophragmiaceae</taxon>
        <taxon>Austropuccinia</taxon>
    </lineage>
</organism>
<dbReference type="InterPro" id="IPR046798">
    <property type="entry name" value="2OG-FeII_Oxy_6"/>
</dbReference>
<evidence type="ECO:0000313" key="3">
    <source>
        <dbReference type="Proteomes" id="UP000765509"/>
    </source>
</evidence>
<comment type="caution">
    <text evidence="2">The sequence shown here is derived from an EMBL/GenBank/DDBJ whole genome shotgun (WGS) entry which is preliminary data.</text>
</comment>
<gene>
    <name evidence="2" type="ORF">O181_078760</name>
</gene>
<proteinExistence type="predicted"/>
<accession>A0A9Q3FK78</accession>
<reference evidence="2" key="1">
    <citation type="submission" date="2021-03" db="EMBL/GenBank/DDBJ databases">
        <title>Draft genome sequence of rust myrtle Austropuccinia psidii MF-1, a brazilian biotype.</title>
        <authorList>
            <person name="Quecine M.C."/>
            <person name="Pachon D.M.R."/>
            <person name="Bonatelli M.L."/>
            <person name="Correr F.H."/>
            <person name="Franceschini L.M."/>
            <person name="Leite T.F."/>
            <person name="Margarido G.R.A."/>
            <person name="Almeida C.A."/>
            <person name="Ferrarezi J.A."/>
            <person name="Labate C.A."/>
        </authorList>
    </citation>
    <scope>NUCLEOTIDE SEQUENCE</scope>
    <source>
        <strain evidence="2">MF-1</strain>
    </source>
</reference>
<evidence type="ECO:0000259" key="1">
    <source>
        <dbReference type="Pfam" id="PF20515"/>
    </source>
</evidence>
<dbReference type="Proteomes" id="UP000765509">
    <property type="component" value="Unassembled WGS sequence"/>
</dbReference>
<protein>
    <recommendedName>
        <fullName evidence="1">Tet-like 2OG-Fe(II) oxygenase domain-containing protein</fullName>
    </recommendedName>
</protein>
<dbReference type="AlphaFoldDB" id="A0A9Q3FK78"/>
<feature type="domain" description="Tet-like 2OG-Fe(II) oxygenase" evidence="1">
    <location>
        <begin position="270"/>
        <end position="320"/>
    </location>
</feature>
<dbReference type="EMBL" id="AVOT02043638">
    <property type="protein sequence ID" value="MBW0539045.1"/>
    <property type="molecule type" value="Genomic_DNA"/>
</dbReference>
<feature type="domain" description="Tet-like 2OG-Fe(II) oxygenase" evidence="1">
    <location>
        <begin position="324"/>
        <end position="444"/>
    </location>
</feature>
<keyword evidence="3" id="KW-1185">Reference proteome</keyword>
<evidence type="ECO:0000313" key="2">
    <source>
        <dbReference type="EMBL" id="MBW0539045.1"/>
    </source>
</evidence>